<keyword evidence="1" id="KW-1133">Transmembrane helix</keyword>
<feature type="transmembrane region" description="Helical" evidence="1">
    <location>
        <begin position="163"/>
        <end position="182"/>
    </location>
</feature>
<protein>
    <submittedName>
        <fullName evidence="3">Phosphatase PAP2 family protein</fullName>
    </submittedName>
</protein>
<dbReference type="InterPro" id="IPR000326">
    <property type="entry name" value="PAP2/HPO"/>
</dbReference>
<keyword evidence="1" id="KW-0812">Transmembrane</keyword>
<dbReference type="Gene3D" id="1.20.144.10">
    <property type="entry name" value="Phosphatidic acid phosphatase type 2/haloperoxidase"/>
    <property type="match status" value="1"/>
</dbReference>
<organism evidence="3 4">
    <name type="scientific">Candidatus Mycosynbacter amalyticus</name>
    <dbReference type="NCBI Taxonomy" id="2665156"/>
    <lineage>
        <taxon>Bacteria</taxon>
        <taxon>Candidatus Saccharimonadota</taxon>
        <taxon>Candidatus Saccharimonadota incertae sedis</taxon>
        <taxon>Candidatus Mycosynbacter</taxon>
    </lineage>
</organism>
<feature type="transmembrane region" description="Helical" evidence="1">
    <location>
        <begin position="108"/>
        <end position="128"/>
    </location>
</feature>
<dbReference type="Proteomes" id="UP001059824">
    <property type="component" value="Chromosome"/>
</dbReference>
<feature type="domain" description="Phosphatidic acid phosphatase type 2/haloperoxidase" evidence="2">
    <location>
        <begin position="67"/>
        <end position="179"/>
    </location>
</feature>
<feature type="transmembrane region" description="Helical" evidence="1">
    <location>
        <begin position="39"/>
        <end position="58"/>
    </location>
</feature>
<evidence type="ECO:0000313" key="3">
    <source>
        <dbReference type="EMBL" id="QHN42854.1"/>
    </source>
</evidence>
<reference evidence="3" key="1">
    <citation type="journal article" date="2021" name="Nat. Microbiol.">
        <title>Cocultivation of an ultrasmall environmental parasitic bacterium with lytic ability against bacteria associated with wastewater foams.</title>
        <authorList>
            <person name="Batinovic S."/>
            <person name="Rose J.J.A."/>
            <person name="Ratcliffe J."/>
            <person name="Seviour R.J."/>
            <person name="Petrovski S."/>
        </authorList>
    </citation>
    <scope>NUCLEOTIDE SEQUENCE</scope>
    <source>
        <strain evidence="3">JR1</strain>
    </source>
</reference>
<dbReference type="Pfam" id="PF01569">
    <property type="entry name" value="PAP2"/>
    <property type="match status" value="1"/>
</dbReference>
<dbReference type="AlphaFoldDB" id="A0A857MJV7"/>
<gene>
    <name evidence="3" type="ORF">GII36_03240</name>
</gene>
<keyword evidence="1" id="KW-0472">Membrane</keyword>
<dbReference type="PANTHER" id="PTHR14969">
    <property type="entry name" value="SPHINGOSINE-1-PHOSPHATE PHOSPHOHYDROLASE"/>
    <property type="match status" value="1"/>
</dbReference>
<accession>A0A857MJV7</accession>
<keyword evidence="4" id="KW-1185">Reference proteome</keyword>
<dbReference type="InterPro" id="IPR036938">
    <property type="entry name" value="PAP2/HPO_sf"/>
</dbReference>
<dbReference type="PANTHER" id="PTHR14969:SF13">
    <property type="entry name" value="AT30094P"/>
    <property type="match status" value="1"/>
</dbReference>
<evidence type="ECO:0000256" key="1">
    <source>
        <dbReference type="SAM" id="Phobius"/>
    </source>
</evidence>
<dbReference type="KEGG" id="mama:GII36_03240"/>
<feature type="transmembrane region" description="Helical" evidence="1">
    <location>
        <begin position="64"/>
        <end position="88"/>
    </location>
</feature>
<evidence type="ECO:0000259" key="2">
    <source>
        <dbReference type="SMART" id="SM00014"/>
    </source>
</evidence>
<name>A0A857MJV7_9BACT</name>
<feature type="transmembrane region" description="Helical" evidence="1">
    <location>
        <begin position="134"/>
        <end position="156"/>
    </location>
</feature>
<proteinExistence type="predicted"/>
<sequence length="184" mass="20129">MCSLGYTGSMRTTMQRFDDRVTHQIQAWPRQWRGYFKQMTLIGQPVFALLAAAAVSYYGEYSHVWQLMIAGVVVALSALLASSLKLVLRRKRPLTDYAAAMFFKTYSFPSGHAAASISCYGLVVYLCLASGNPLIVATGVLLIPVVLSIGVSRVYLGAHFPSDIIGGWFFGGLGLALAIWVLRL</sequence>
<evidence type="ECO:0000313" key="4">
    <source>
        <dbReference type="Proteomes" id="UP001059824"/>
    </source>
</evidence>
<dbReference type="EMBL" id="CP045921">
    <property type="protein sequence ID" value="QHN42854.1"/>
    <property type="molecule type" value="Genomic_DNA"/>
</dbReference>
<dbReference type="SMART" id="SM00014">
    <property type="entry name" value="acidPPc"/>
    <property type="match status" value="1"/>
</dbReference>
<dbReference type="SUPFAM" id="SSF48317">
    <property type="entry name" value="Acid phosphatase/Vanadium-dependent haloperoxidase"/>
    <property type="match status" value="1"/>
</dbReference>